<evidence type="ECO:0000259" key="1">
    <source>
        <dbReference type="PROSITE" id="PS51186"/>
    </source>
</evidence>
<dbReference type="SUPFAM" id="SSF55729">
    <property type="entry name" value="Acyl-CoA N-acyltransferases (Nat)"/>
    <property type="match status" value="1"/>
</dbReference>
<feature type="domain" description="N-acetyltransferase" evidence="1">
    <location>
        <begin position="11"/>
        <end position="162"/>
    </location>
</feature>
<dbReference type="Gene3D" id="3.40.630.30">
    <property type="match status" value="1"/>
</dbReference>
<keyword evidence="3" id="KW-1185">Reference proteome</keyword>
<protein>
    <submittedName>
        <fullName evidence="2">GNAT family acetyltransferase</fullName>
    </submittedName>
</protein>
<dbReference type="Proteomes" id="UP000054742">
    <property type="component" value="Unassembled WGS sequence"/>
</dbReference>
<dbReference type="EMBL" id="LNXV01000036">
    <property type="protein sequence ID" value="KTC76951.1"/>
    <property type="molecule type" value="Genomic_DNA"/>
</dbReference>
<dbReference type="PANTHER" id="PTHR43792">
    <property type="entry name" value="GNAT FAMILY, PUTATIVE (AFU_ORTHOLOGUE AFUA_3G00765)-RELATED-RELATED"/>
    <property type="match status" value="1"/>
</dbReference>
<accession>A0A0W0S0C0</accession>
<comment type="caution">
    <text evidence="2">The sequence shown here is derived from an EMBL/GenBank/DDBJ whole genome shotgun (WGS) entry which is preliminary data.</text>
</comment>
<keyword evidence="2" id="KW-0808">Transferase</keyword>
<dbReference type="RefSeq" id="WP_058443007.1">
    <property type="nucleotide sequence ID" value="NZ_CAAAHU010000014.1"/>
</dbReference>
<dbReference type="InterPro" id="IPR051531">
    <property type="entry name" value="N-acetyltransferase"/>
</dbReference>
<sequence length="167" mass="20120">MDSYVIETKHLGLRLIEKEDIKYLEDLDKDPAVKEYFPEGTLSYREIKDYIEECLHNYERKQLPCFVIFKLQTNEFLGEAYFDEIDHGEIKVGYLFHKKFWNKGYATEVLSALLKWAKENIAAEYIIAYADKKNKPSFRVMKKCGMEYYKEGHYLDMECYFYRIKNH</sequence>
<dbReference type="AlphaFoldDB" id="A0A0W0S0C0"/>
<name>A0A0W0S0C0_9GAMM</name>
<proteinExistence type="predicted"/>
<dbReference type="STRING" id="29422.Lbru_3058"/>
<dbReference type="PANTHER" id="PTHR43792:SF1">
    <property type="entry name" value="N-ACETYLTRANSFERASE DOMAIN-CONTAINING PROTEIN"/>
    <property type="match status" value="1"/>
</dbReference>
<dbReference type="OrthoDB" id="9801656at2"/>
<dbReference type="PATRIC" id="fig|29422.6.peg.3234"/>
<dbReference type="InterPro" id="IPR016181">
    <property type="entry name" value="Acyl_CoA_acyltransferase"/>
</dbReference>
<dbReference type="InterPro" id="IPR000182">
    <property type="entry name" value="GNAT_dom"/>
</dbReference>
<reference evidence="2 3" key="1">
    <citation type="submission" date="2015-11" db="EMBL/GenBank/DDBJ databases">
        <title>Genomic analysis of 38 Legionella species identifies large and diverse effector repertoires.</title>
        <authorList>
            <person name="Burstein D."/>
            <person name="Amaro F."/>
            <person name="Zusman T."/>
            <person name="Lifshitz Z."/>
            <person name="Cohen O."/>
            <person name="Gilbert J.A."/>
            <person name="Pupko T."/>
            <person name="Shuman H.A."/>
            <person name="Segal G."/>
        </authorList>
    </citation>
    <scope>NUCLEOTIDE SEQUENCE [LARGE SCALE GENOMIC DNA]</scope>
    <source>
        <strain evidence="2 3">ATCC 43878</strain>
    </source>
</reference>
<gene>
    <name evidence="2" type="ORF">Lbru_3058</name>
</gene>
<dbReference type="PROSITE" id="PS51186">
    <property type="entry name" value="GNAT"/>
    <property type="match status" value="1"/>
</dbReference>
<dbReference type="GO" id="GO:0016747">
    <property type="term" value="F:acyltransferase activity, transferring groups other than amino-acyl groups"/>
    <property type="evidence" value="ECO:0007669"/>
    <property type="project" value="InterPro"/>
</dbReference>
<evidence type="ECO:0000313" key="3">
    <source>
        <dbReference type="Proteomes" id="UP000054742"/>
    </source>
</evidence>
<organism evidence="2 3">
    <name type="scientific">Legionella brunensis</name>
    <dbReference type="NCBI Taxonomy" id="29422"/>
    <lineage>
        <taxon>Bacteria</taxon>
        <taxon>Pseudomonadati</taxon>
        <taxon>Pseudomonadota</taxon>
        <taxon>Gammaproteobacteria</taxon>
        <taxon>Legionellales</taxon>
        <taxon>Legionellaceae</taxon>
        <taxon>Legionella</taxon>
    </lineage>
</organism>
<evidence type="ECO:0000313" key="2">
    <source>
        <dbReference type="EMBL" id="KTC76951.1"/>
    </source>
</evidence>
<dbReference type="Pfam" id="PF13302">
    <property type="entry name" value="Acetyltransf_3"/>
    <property type="match status" value="1"/>
</dbReference>